<evidence type="ECO:0000313" key="4">
    <source>
        <dbReference type="Proteomes" id="UP000678393"/>
    </source>
</evidence>
<dbReference type="OrthoDB" id="1919336at2759"/>
<organism evidence="3 4">
    <name type="scientific">Candidula unifasciata</name>
    <dbReference type="NCBI Taxonomy" id="100452"/>
    <lineage>
        <taxon>Eukaryota</taxon>
        <taxon>Metazoa</taxon>
        <taxon>Spiralia</taxon>
        <taxon>Lophotrochozoa</taxon>
        <taxon>Mollusca</taxon>
        <taxon>Gastropoda</taxon>
        <taxon>Heterobranchia</taxon>
        <taxon>Euthyneura</taxon>
        <taxon>Panpulmonata</taxon>
        <taxon>Eupulmonata</taxon>
        <taxon>Stylommatophora</taxon>
        <taxon>Helicina</taxon>
        <taxon>Helicoidea</taxon>
        <taxon>Geomitridae</taxon>
        <taxon>Candidula</taxon>
    </lineage>
</organism>
<dbReference type="InterPro" id="IPR013761">
    <property type="entry name" value="SAM/pointed_sf"/>
</dbReference>
<feature type="compositionally biased region" description="Polar residues" evidence="1">
    <location>
        <begin position="360"/>
        <end position="384"/>
    </location>
</feature>
<dbReference type="CDD" id="cd09487">
    <property type="entry name" value="SAM_superfamily"/>
    <property type="match status" value="1"/>
</dbReference>
<protein>
    <recommendedName>
        <fullName evidence="2">SAM domain-containing protein</fullName>
    </recommendedName>
</protein>
<feature type="domain" description="SAM" evidence="2">
    <location>
        <begin position="65"/>
        <end position="132"/>
    </location>
</feature>
<dbReference type="AlphaFoldDB" id="A0A8S3YVT8"/>
<dbReference type="PROSITE" id="PS50105">
    <property type="entry name" value="SAM_DOMAIN"/>
    <property type="match status" value="1"/>
</dbReference>
<feature type="region of interest" description="Disordered" evidence="1">
    <location>
        <begin position="360"/>
        <end position="478"/>
    </location>
</feature>
<dbReference type="SUPFAM" id="SSF47769">
    <property type="entry name" value="SAM/Pointed domain"/>
    <property type="match status" value="1"/>
</dbReference>
<proteinExistence type="predicted"/>
<dbReference type="SMART" id="SM00454">
    <property type="entry name" value="SAM"/>
    <property type="match status" value="1"/>
</dbReference>
<feature type="compositionally biased region" description="Polar residues" evidence="1">
    <location>
        <begin position="454"/>
        <end position="472"/>
    </location>
</feature>
<dbReference type="Pfam" id="PF00536">
    <property type="entry name" value="SAM_1"/>
    <property type="match status" value="1"/>
</dbReference>
<gene>
    <name evidence="3" type="ORF">CUNI_LOCUS6845</name>
</gene>
<feature type="compositionally biased region" description="Low complexity" evidence="1">
    <location>
        <begin position="392"/>
        <end position="405"/>
    </location>
</feature>
<name>A0A8S3YVT8_9EUPU</name>
<dbReference type="Proteomes" id="UP000678393">
    <property type="component" value="Unassembled WGS sequence"/>
</dbReference>
<evidence type="ECO:0000256" key="1">
    <source>
        <dbReference type="SAM" id="MobiDB-lite"/>
    </source>
</evidence>
<evidence type="ECO:0000259" key="2">
    <source>
        <dbReference type="PROSITE" id="PS50105"/>
    </source>
</evidence>
<accession>A0A8S3YVT8</accession>
<dbReference type="EMBL" id="CAJHNH020001057">
    <property type="protein sequence ID" value="CAG5121287.1"/>
    <property type="molecule type" value="Genomic_DNA"/>
</dbReference>
<keyword evidence="4" id="KW-1185">Reference proteome</keyword>
<dbReference type="Gene3D" id="1.10.150.50">
    <property type="entry name" value="Transcription Factor, Ets-1"/>
    <property type="match status" value="1"/>
</dbReference>
<comment type="caution">
    <text evidence="3">The sequence shown here is derived from an EMBL/GenBank/DDBJ whole genome shotgun (WGS) entry which is preliminary data.</text>
</comment>
<evidence type="ECO:0000313" key="3">
    <source>
        <dbReference type="EMBL" id="CAG5121287.1"/>
    </source>
</evidence>
<sequence>MTQGVKIFLAGLGLLKYHEMFTIKGFDDESDIPYLTVFDLENTIMITSRSDISTILANARMYRPSSEHAVYAWLCSNSLGYYFISFMQSELTDLRKIAQLSLPNEELYDELEIVLPGHRKRLERAVQRLKLEQVNNAAAETPVSYGWWGKPECLPQAKFDFLCVRASLLSSHDAQNSATVDFMIDSGSDVSTVQEDTLKKLNLELIGPVYSCGIHGGNHTNLYKGRLKLGDQLLDIEVMGSNYDSLGSRVVRHFRHVIDGHRHIWLKGNYTDPCPAIIPIELPMSNSACTQIQHVNQQQRLLPIAAVDGTDTELLDPCLGQMAGTSGISITSETSQECPKRPVNIKDIKSTEHQLCLNSKQSTSDSGLLPSQPNVCNGHSTMESVSLDKMSLHSPHSSRSTSKIRSNIDEYSVSGSKRKKSTKSGFIKSSQKKKHKYLKPSLHKEALHKFSPSPEKTASPSAVANCSQSLENPSGRDPLHNNRVSLCNILPHSLRDTDDDVDHLEGCLKISTSSSFHNSQISDNSLVGTLEYRNADSDPWHNGFSNNPYDQSSNHVYQKADNGLKCRVYDIVHINGLSNEDLEHDAVSNSYPTESNGARNQTSMIFIPACAGITEIHLEDADNC</sequence>
<dbReference type="InterPro" id="IPR001660">
    <property type="entry name" value="SAM"/>
</dbReference>
<reference evidence="3" key="1">
    <citation type="submission" date="2021-04" db="EMBL/GenBank/DDBJ databases">
        <authorList>
            <consortium name="Molecular Ecology Group"/>
        </authorList>
    </citation>
    <scope>NUCLEOTIDE SEQUENCE</scope>
</reference>